<dbReference type="PANTHER" id="PTHR38780">
    <property type="entry name" value="PROTEIN TUSC"/>
    <property type="match status" value="1"/>
</dbReference>
<dbReference type="AlphaFoldDB" id="A0A939IJK1"/>
<dbReference type="Gene3D" id="3.40.1260.10">
    <property type="entry name" value="DsrEFH-like"/>
    <property type="match status" value="1"/>
</dbReference>
<dbReference type="Pfam" id="PF02635">
    <property type="entry name" value="DsrE"/>
    <property type="match status" value="1"/>
</dbReference>
<dbReference type="Proteomes" id="UP000664303">
    <property type="component" value="Unassembled WGS sequence"/>
</dbReference>
<dbReference type="PANTHER" id="PTHR38780:SF1">
    <property type="entry name" value="PROTEIN TUSC"/>
    <property type="match status" value="1"/>
</dbReference>
<dbReference type="InterPro" id="IPR027396">
    <property type="entry name" value="DsrEFH-like"/>
</dbReference>
<comment type="caution">
    <text evidence="2">The sequence shown here is derived from an EMBL/GenBank/DDBJ whole genome shotgun (WGS) entry which is preliminary data.</text>
</comment>
<dbReference type="InterPro" id="IPR003787">
    <property type="entry name" value="Sulphur_relay_DsrE/F-like"/>
</dbReference>
<proteinExistence type="inferred from homology"/>
<evidence type="ECO:0000256" key="1">
    <source>
        <dbReference type="ARBA" id="ARBA00005996"/>
    </source>
</evidence>
<reference evidence="2" key="1">
    <citation type="submission" date="2021-02" db="EMBL/GenBank/DDBJ databases">
        <title>PHA producing bacteria isolated from coastal sediment in Guangdong, Shenzhen.</title>
        <authorList>
            <person name="Zheng W."/>
            <person name="Yu S."/>
            <person name="Huang Y."/>
        </authorList>
    </citation>
    <scope>NUCLEOTIDE SEQUENCE</scope>
    <source>
        <strain evidence="2">TN14-10</strain>
    </source>
</reference>
<gene>
    <name evidence="2" type="primary">tusC</name>
    <name evidence="2" type="ORF">JYP50_14130</name>
</gene>
<dbReference type="NCBIfam" id="NF001238">
    <property type="entry name" value="PRK00211.1"/>
    <property type="match status" value="1"/>
</dbReference>
<protein>
    <submittedName>
        <fullName evidence="2">Sulfurtransferase complex subunit TusC</fullName>
    </submittedName>
</protein>
<sequence>MSAPSVLLVTRHAPYGASLARSALDAALAAAAFDRPPTLLFLGDGVLQLLPGQDASGIGTRSHRRVLDSLPLYGIDTLYVDSQALAGHDLTAADLPPGARPVDDAAIRALLAGHDHILGF</sequence>
<comment type="similarity">
    <text evidence="1">Belongs to the DsrF/TusC family.</text>
</comment>
<dbReference type="RefSeq" id="WP_206561189.1">
    <property type="nucleotide sequence ID" value="NZ_JAFKCZ010000009.1"/>
</dbReference>
<dbReference type="EMBL" id="JAFKCZ010000009">
    <property type="protein sequence ID" value="MBN7797744.1"/>
    <property type="molecule type" value="Genomic_DNA"/>
</dbReference>
<dbReference type="NCBIfam" id="TIGR03010">
    <property type="entry name" value="sulf_tusC_dsrF"/>
    <property type="match status" value="1"/>
</dbReference>
<name>A0A939IJK1_9GAMM</name>
<organism evidence="2 3">
    <name type="scientific">Parahaliea mediterranea</name>
    <dbReference type="NCBI Taxonomy" id="651086"/>
    <lineage>
        <taxon>Bacteria</taxon>
        <taxon>Pseudomonadati</taxon>
        <taxon>Pseudomonadota</taxon>
        <taxon>Gammaproteobacteria</taxon>
        <taxon>Cellvibrionales</taxon>
        <taxon>Halieaceae</taxon>
        <taxon>Parahaliea</taxon>
    </lineage>
</organism>
<keyword evidence="3" id="KW-1185">Reference proteome</keyword>
<accession>A0A939IJK1</accession>
<dbReference type="InterPro" id="IPR017462">
    <property type="entry name" value="Sulphur_relay_TusC/DsrF"/>
</dbReference>
<evidence type="ECO:0000313" key="2">
    <source>
        <dbReference type="EMBL" id="MBN7797744.1"/>
    </source>
</evidence>
<dbReference type="SUPFAM" id="SSF75169">
    <property type="entry name" value="DsrEFH-like"/>
    <property type="match status" value="1"/>
</dbReference>
<evidence type="ECO:0000313" key="3">
    <source>
        <dbReference type="Proteomes" id="UP000664303"/>
    </source>
</evidence>